<evidence type="ECO:0000313" key="2">
    <source>
        <dbReference type="EMBL" id="KAK7752570.1"/>
    </source>
</evidence>
<feature type="compositionally biased region" description="Polar residues" evidence="1">
    <location>
        <begin position="842"/>
        <end position="856"/>
    </location>
</feature>
<dbReference type="Proteomes" id="UP001320420">
    <property type="component" value="Unassembled WGS sequence"/>
</dbReference>
<feature type="compositionally biased region" description="Polar residues" evidence="1">
    <location>
        <begin position="401"/>
        <end position="412"/>
    </location>
</feature>
<accession>A0AAN9YST6</accession>
<feature type="compositionally biased region" description="Low complexity" evidence="1">
    <location>
        <begin position="861"/>
        <end position="874"/>
    </location>
</feature>
<feature type="region of interest" description="Disordered" evidence="1">
    <location>
        <begin position="150"/>
        <end position="239"/>
    </location>
</feature>
<comment type="caution">
    <text evidence="2">The sequence shown here is derived from an EMBL/GenBank/DDBJ whole genome shotgun (WGS) entry which is preliminary data.</text>
</comment>
<organism evidence="2 3">
    <name type="scientific">Diatrype stigma</name>
    <dbReference type="NCBI Taxonomy" id="117547"/>
    <lineage>
        <taxon>Eukaryota</taxon>
        <taxon>Fungi</taxon>
        <taxon>Dikarya</taxon>
        <taxon>Ascomycota</taxon>
        <taxon>Pezizomycotina</taxon>
        <taxon>Sordariomycetes</taxon>
        <taxon>Xylariomycetidae</taxon>
        <taxon>Xylariales</taxon>
        <taxon>Diatrypaceae</taxon>
        <taxon>Diatrype</taxon>
    </lineage>
</organism>
<feature type="compositionally biased region" description="Low complexity" evidence="1">
    <location>
        <begin position="818"/>
        <end position="841"/>
    </location>
</feature>
<feature type="compositionally biased region" description="Polar residues" evidence="1">
    <location>
        <begin position="883"/>
        <end position="895"/>
    </location>
</feature>
<feature type="compositionally biased region" description="Basic and acidic residues" evidence="1">
    <location>
        <begin position="935"/>
        <end position="944"/>
    </location>
</feature>
<feature type="region of interest" description="Disordered" evidence="1">
    <location>
        <begin position="582"/>
        <end position="944"/>
    </location>
</feature>
<sequence>MALLNCPFLTVGAEEGFWRPLLETIKAHETQALPPTVLKWSGLKDYVNSVICRQRRDRTKGNVVPPRRKSSPVLYELDTWIDKWIEVGKFREVQVLEFKLSNAVKELFGRSRLEDVMGRRTDELEISMADPNFSIYRPEVSEAVHRCREQLKRPPDDPDDPQSDSDEINTKLDHPHSSEAESSNHWPCELVRSDTTPFVDPSPGSAEDRGSREHIFRTSSRSSREPSIRKKGKEAATRRCSITEDGSVILGSTQATGFMELKRSVQQKNELTSRGANDLYPLKACSEIVPSPVSSASDDDEDLPELSMALFSTGGSGLKQSSSTPRITPITPCSSTASEHVPSEKTTLQVRNEGAQLQEKRRSTDGNTSKSRLLNDSHTTHRLSFAGEGSSSCKAKEQEEMSSVATASNQSVHPGMHLCDPISRYKDKPHIAEGSGPAQDRVARTPALVAKENTRYALKHTKPLAPVNVPHRNELSKQPSPNRSKPTSRAEIEARLFYASSRGDASKTGRDTFVTPLPLAETPLPTPTKAFKNYETSPSVAGKKPIHRQVDSFEANPTEVDGTSIPDETEHYVLPELETWYNQQTKMPCPVQSMETEKRTRDQAGFSEGKHNSSERSRSRDTEDAFVASTASKAAKSDIPCTSSGTRVRPSSRDSTKGAPNTAQTTHYRTESFQSKKRKRGSHSSPAQKSSDVRPFALTDVTKSPAAAISNANSSPPIANQSNKRQRRRRLTYENWETSTSPRTDQDYDTTPSPTPPKEQRMDDGLSSRPFNERQCKGHRIFGNCKSGRKPEAKFQANQPRAGQAQWFHRAQQRSKRSSQSLPSSQKGRSRPQTPQTPQTPHATNRGQPSFSLTPKRNQDDGQQQFKRQQPQRQAFTRDRFTTPATLATMQSPASSGLFVPFGSSAQSGKRSSGSNSSRQKPNIDLQGLQPFPERQQEQQRRAIREGTECTEDFRHWTPTSQVNGIRNRFTELRHKQQQLNRDFSRLAKRVEICDYGR</sequence>
<gene>
    <name evidence="2" type="ORF">SLS62_005538</name>
</gene>
<evidence type="ECO:0000313" key="3">
    <source>
        <dbReference type="Proteomes" id="UP001320420"/>
    </source>
</evidence>
<keyword evidence="3" id="KW-1185">Reference proteome</keyword>
<reference evidence="2 3" key="1">
    <citation type="submission" date="2024-02" db="EMBL/GenBank/DDBJ databases">
        <title>De novo assembly and annotation of 12 fungi associated with fruit tree decline syndrome in Ontario, Canada.</title>
        <authorList>
            <person name="Sulman M."/>
            <person name="Ellouze W."/>
            <person name="Ilyukhin E."/>
        </authorList>
    </citation>
    <scope>NUCLEOTIDE SEQUENCE [LARGE SCALE GENOMIC DNA]</scope>
    <source>
        <strain evidence="2 3">M11/M66-122</strain>
    </source>
</reference>
<feature type="compositionally biased region" description="Basic and acidic residues" evidence="1">
    <location>
        <begin position="206"/>
        <end position="237"/>
    </location>
</feature>
<feature type="compositionally biased region" description="Polar residues" evidence="1">
    <location>
        <begin position="476"/>
        <end position="487"/>
    </location>
</feature>
<feature type="compositionally biased region" description="Basic and acidic residues" evidence="1">
    <location>
        <begin position="168"/>
        <end position="179"/>
    </location>
</feature>
<feature type="compositionally biased region" description="Low complexity" evidence="1">
    <location>
        <begin position="704"/>
        <end position="723"/>
    </location>
</feature>
<dbReference type="EMBL" id="JAKJXP020000037">
    <property type="protein sequence ID" value="KAK7752570.1"/>
    <property type="molecule type" value="Genomic_DNA"/>
</dbReference>
<name>A0AAN9YST6_9PEZI</name>
<evidence type="ECO:0000256" key="1">
    <source>
        <dbReference type="SAM" id="MobiDB-lite"/>
    </source>
</evidence>
<feature type="region of interest" description="Disordered" evidence="1">
    <location>
        <begin position="311"/>
        <end position="566"/>
    </location>
</feature>
<feature type="compositionally biased region" description="Acidic residues" evidence="1">
    <location>
        <begin position="157"/>
        <end position="167"/>
    </location>
</feature>
<dbReference type="AlphaFoldDB" id="A0AAN9YST6"/>
<protein>
    <submittedName>
        <fullName evidence="2">Uncharacterized protein</fullName>
    </submittedName>
</protein>
<feature type="compositionally biased region" description="Polar residues" evidence="1">
    <location>
        <begin position="658"/>
        <end position="673"/>
    </location>
</feature>
<feature type="compositionally biased region" description="Polar residues" evidence="1">
    <location>
        <begin position="318"/>
        <end position="350"/>
    </location>
</feature>
<feature type="compositionally biased region" description="Low complexity" evidence="1">
    <location>
        <begin position="904"/>
        <end position="921"/>
    </location>
</feature>
<feature type="compositionally biased region" description="Basic and acidic residues" evidence="1">
    <location>
        <begin position="595"/>
        <end position="623"/>
    </location>
</feature>
<proteinExistence type="predicted"/>
<feature type="compositionally biased region" description="Basic and acidic residues" evidence="1">
    <location>
        <begin position="758"/>
        <end position="776"/>
    </location>
</feature>